<feature type="compositionally biased region" description="Acidic residues" evidence="1">
    <location>
        <begin position="58"/>
        <end position="75"/>
    </location>
</feature>
<dbReference type="Proteomes" id="UP000708208">
    <property type="component" value="Unassembled WGS sequence"/>
</dbReference>
<name>A0A8J2J0U7_9HEXA</name>
<dbReference type="AlphaFoldDB" id="A0A8J2J0U7"/>
<proteinExistence type="predicted"/>
<reference evidence="2" key="1">
    <citation type="submission" date="2021-06" db="EMBL/GenBank/DDBJ databases">
        <authorList>
            <person name="Hodson N. C."/>
            <person name="Mongue J. A."/>
            <person name="Jaron S. K."/>
        </authorList>
    </citation>
    <scope>NUCLEOTIDE SEQUENCE</scope>
</reference>
<feature type="region of interest" description="Disordered" evidence="1">
    <location>
        <begin position="57"/>
        <end position="83"/>
    </location>
</feature>
<organism evidence="2 3">
    <name type="scientific">Allacma fusca</name>
    <dbReference type="NCBI Taxonomy" id="39272"/>
    <lineage>
        <taxon>Eukaryota</taxon>
        <taxon>Metazoa</taxon>
        <taxon>Ecdysozoa</taxon>
        <taxon>Arthropoda</taxon>
        <taxon>Hexapoda</taxon>
        <taxon>Collembola</taxon>
        <taxon>Symphypleona</taxon>
        <taxon>Sminthuridae</taxon>
        <taxon>Allacma</taxon>
    </lineage>
</organism>
<sequence length="193" mass="21926">TWSTKSLIARKKLEAELVAMEEISRQQAELAKMEIEKMRIEMNMALINKRLEVKKETIDEEESDDEKLSQDLEDDGASKLSKSLKPKTKVQQWLAGGKLAVPETEEVGKDNTLTFQQFDPPNNTAPEATTRPIWLQPATGTTDLLGISDDENLVRLQKCLKEKARDAVIGILHCPKMSLESWRPWNSCSEYRP</sequence>
<comment type="caution">
    <text evidence="2">The sequence shown here is derived from an EMBL/GenBank/DDBJ whole genome shotgun (WGS) entry which is preliminary data.</text>
</comment>
<keyword evidence="3" id="KW-1185">Reference proteome</keyword>
<dbReference type="EMBL" id="CAJVCH010003584">
    <property type="protein sequence ID" value="CAG7649328.1"/>
    <property type="molecule type" value="Genomic_DNA"/>
</dbReference>
<accession>A0A8J2J0U7</accession>
<gene>
    <name evidence="2" type="ORF">AFUS01_LOCUS685</name>
</gene>
<protein>
    <submittedName>
        <fullName evidence="2">Uncharacterized protein</fullName>
    </submittedName>
</protein>
<evidence type="ECO:0000313" key="2">
    <source>
        <dbReference type="EMBL" id="CAG7649328.1"/>
    </source>
</evidence>
<evidence type="ECO:0000256" key="1">
    <source>
        <dbReference type="SAM" id="MobiDB-lite"/>
    </source>
</evidence>
<evidence type="ECO:0000313" key="3">
    <source>
        <dbReference type="Proteomes" id="UP000708208"/>
    </source>
</evidence>
<feature type="non-terminal residue" evidence="2">
    <location>
        <position position="1"/>
    </location>
</feature>